<comment type="caution">
    <text evidence="1">The sequence shown here is derived from an EMBL/GenBank/DDBJ whole genome shotgun (WGS) entry which is preliminary data.</text>
</comment>
<accession>A0ABP1Q8W0</accession>
<dbReference type="Proteomes" id="UP001642540">
    <property type="component" value="Unassembled WGS sequence"/>
</dbReference>
<proteinExistence type="predicted"/>
<name>A0ABP1Q8W0_9HEXA</name>
<dbReference type="EMBL" id="CAXLJM020000026">
    <property type="protein sequence ID" value="CAL8093231.1"/>
    <property type="molecule type" value="Genomic_DNA"/>
</dbReference>
<dbReference type="PANTHER" id="PTHR21106:SF2">
    <property type="entry name" value="NADH DEHYDROGENASE [UBIQUINONE] 1 BETA SUBCOMPLEX SUBUNIT 6"/>
    <property type="match status" value="1"/>
</dbReference>
<dbReference type="Pfam" id="PF09782">
    <property type="entry name" value="NDUF_B6"/>
    <property type="match status" value="1"/>
</dbReference>
<sequence length="178" mass="20705">MGGGMIEGTSGVKPMNVAGRVVRERERLNGMTAEDRAWRKKWLADQVLTPNEPKFVKATQKELLNPIRRFYRYPLDFVFYKVLQPVTGFPIADVGRFYVGRCLMGVWGILGAVYYFKYNTNTWEGKGRWRVIKQKEAVYPGEPGYPAVSPERAPHQYHDREFKDSIFAEKFPQYQETK</sequence>
<dbReference type="PANTHER" id="PTHR21106">
    <property type="entry name" value="NADH DEHYDROGENASE [UBIQUINONE] 1 BETA SUBCOMPLEX SUBUNIT 6"/>
    <property type="match status" value="1"/>
</dbReference>
<organism evidence="1 2">
    <name type="scientific">Orchesella dallaii</name>
    <dbReference type="NCBI Taxonomy" id="48710"/>
    <lineage>
        <taxon>Eukaryota</taxon>
        <taxon>Metazoa</taxon>
        <taxon>Ecdysozoa</taxon>
        <taxon>Arthropoda</taxon>
        <taxon>Hexapoda</taxon>
        <taxon>Collembola</taxon>
        <taxon>Entomobryomorpha</taxon>
        <taxon>Entomobryoidea</taxon>
        <taxon>Orchesellidae</taxon>
        <taxon>Orchesellinae</taxon>
        <taxon>Orchesella</taxon>
    </lineage>
</organism>
<protein>
    <recommendedName>
        <fullName evidence="3">NADH dehydrogenase [ubiquinone] 1 beta subcomplex subunit 6</fullName>
    </recommendedName>
</protein>
<dbReference type="InterPro" id="IPR019174">
    <property type="entry name" value="NADH_DH_b-subcmplx_su6"/>
</dbReference>
<evidence type="ECO:0000313" key="2">
    <source>
        <dbReference type="Proteomes" id="UP001642540"/>
    </source>
</evidence>
<evidence type="ECO:0000313" key="1">
    <source>
        <dbReference type="EMBL" id="CAL8093231.1"/>
    </source>
</evidence>
<reference evidence="1 2" key="1">
    <citation type="submission" date="2024-08" db="EMBL/GenBank/DDBJ databases">
        <authorList>
            <person name="Cucini C."/>
            <person name="Frati F."/>
        </authorList>
    </citation>
    <scope>NUCLEOTIDE SEQUENCE [LARGE SCALE GENOMIC DNA]</scope>
</reference>
<gene>
    <name evidence="1" type="ORF">ODALV1_LOCUS8450</name>
</gene>
<keyword evidence="2" id="KW-1185">Reference proteome</keyword>
<evidence type="ECO:0008006" key="3">
    <source>
        <dbReference type="Google" id="ProtNLM"/>
    </source>
</evidence>